<feature type="transmembrane region" description="Helical" evidence="9">
    <location>
        <begin position="205"/>
        <end position="228"/>
    </location>
</feature>
<comment type="function">
    <text evidence="8">Component of the cytochrome c oxidase, the last enzyme in the mitochondrial electron transport chain which drives oxidative phosphorylation. The respiratory chain contains 3 multisubunit complexes succinate dehydrogenase (complex II, CII), ubiquinol-cytochrome c oxidoreductase (cytochrome b-c1 complex, complex III, CIII) and cytochrome c oxidase (complex IV, CIV), that cooperate to transfer electrons derived from NADH and succinate to molecular oxygen, creating an electrochemical gradient over the inner membrane that drives transmembrane transport and the ATP synthase. Cytochrome c oxidase is the component of the respiratory chain that catalyzes the reduction of oxygen to water. Electrons originating from reduced cytochrome c in the intermembrane space (IMS) are transferred via the dinuclear copper A center (CU(A)) of subunit 2 and heme A of subunit 1 to the active site in subunit 1, a binuclear center (BNC) formed by heme A3 and copper B (CU(B)). The BNC reduces molecular oxygen to 2 water molecules using 4 electrons from cytochrome c in the IMS and 4 protons from the mitochondrial matrix.</text>
</comment>
<keyword evidence="7 9" id="KW-0472">Membrane</keyword>
<dbReference type="EMBL" id="KC153059">
    <property type="protein sequence ID" value="AGA63950.1"/>
    <property type="molecule type" value="Genomic_DNA"/>
</dbReference>
<dbReference type="RefSeq" id="YP_007317423.1">
    <property type="nucleotide sequence ID" value="NC_020028.1"/>
</dbReference>
<dbReference type="CTD" id="4514"/>
<feature type="transmembrane region" description="Helical" evidence="9">
    <location>
        <begin position="248"/>
        <end position="268"/>
    </location>
</feature>
<dbReference type="InterPro" id="IPR000298">
    <property type="entry name" value="Cyt_c_oxidase-like_su3"/>
</dbReference>
<gene>
    <name evidence="11" type="primary">COX3</name>
</gene>
<dbReference type="PROSITE" id="PS50253">
    <property type="entry name" value="COX3"/>
    <property type="match status" value="1"/>
</dbReference>
<dbReference type="InterPro" id="IPR024791">
    <property type="entry name" value="Cyt_c/ubiquinol_Oxase_su3"/>
</dbReference>
<dbReference type="GO" id="GO:0016020">
    <property type="term" value="C:membrane"/>
    <property type="evidence" value="ECO:0007669"/>
    <property type="project" value="UniProtKB-SubCell"/>
</dbReference>
<dbReference type="Pfam" id="PF00510">
    <property type="entry name" value="COX3"/>
    <property type="match status" value="1"/>
</dbReference>
<geneLocation type="mitochondrion" evidence="11"/>
<keyword evidence="4 8" id="KW-0812">Transmembrane</keyword>
<comment type="similarity">
    <text evidence="2 8">Belongs to the cytochrome c oxidase subunit 3 family.</text>
</comment>
<keyword evidence="8 11" id="KW-0496">Mitochondrion</keyword>
<evidence type="ECO:0000259" key="10">
    <source>
        <dbReference type="PROSITE" id="PS50253"/>
    </source>
</evidence>
<feature type="domain" description="Heme-copper oxidase subunit III family profile" evidence="10">
    <location>
        <begin position="12"/>
        <end position="269"/>
    </location>
</feature>
<feature type="transmembrane region" description="Helical" evidence="9">
    <location>
        <begin position="48"/>
        <end position="70"/>
    </location>
</feature>
<dbReference type="GeneID" id="14412056"/>
<evidence type="ECO:0000256" key="2">
    <source>
        <dbReference type="ARBA" id="ARBA00010581"/>
    </source>
</evidence>
<dbReference type="Gene3D" id="1.20.120.80">
    <property type="entry name" value="Cytochrome c oxidase, subunit III, four-helix bundle"/>
    <property type="match status" value="1"/>
</dbReference>
<dbReference type="InterPro" id="IPR035973">
    <property type="entry name" value="Cyt_c_oxidase_su3-like_sf"/>
</dbReference>
<dbReference type="InterPro" id="IPR013833">
    <property type="entry name" value="Cyt_c_oxidase_su3_a-hlx"/>
</dbReference>
<dbReference type="GO" id="GO:0005739">
    <property type="term" value="C:mitochondrion"/>
    <property type="evidence" value="ECO:0007669"/>
    <property type="project" value="TreeGrafter"/>
</dbReference>
<evidence type="ECO:0000256" key="1">
    <source>
        <dbReference type="ARBA" id="ARBA00004141"/>
    </source>
</evidence>
<comment type="subcellular location">
    <subcellularLocation>
        <location evidence="1">Membrane</location>
        <topology evidence="1">Multi-pass membrane protein</topology>
    </subcellularLocation>
</comment>
<organism evidence="11">
    <name type="scientific">Atrina pectinata</name>
    <name type="common">Comb pen shell</name>
    <name type="synonym">Pinna pectinata</name>
    <dbReference type="NCBI Taxonomy" id="49198"/>
    <lineage>
        <taxon>Eukaryota</taxon>
        <taxon>Metazoa</taxon>
        <taxon>Spiralia</taxon>
        <taxon>Lophotrochozoa</taxon>
        <taxon>Mollusca</taxon>
        <taxon>Bivalvia</taxon>
        <taxon>Autobranchia</taxon>
        <taxon>Pteriomorphia</taxon>
        <taxon>Pterioida</taxon>
        <taxon>Pinnoidea</taxon>
        <taxon>Pinnidae</taxon>
        <taxon>Atrina</taxon>
    </lineage>
</organism>
<protein>
    <recommendedName>
        <fullName evidence="3 8">Cytochrome c oxidase subunit 3</fullName>
    </recommendedName>
</protein>
<dbReference type="PANTHER" id="PTHR11403">
    <property type="entry name" value="CYTOCHROME C OXIDASE SUBUNIT III"/>
    <property type="match status" value="1"/>
</dbReference>
<evidence type="ECO:0000256" key="6">
    <source>
        <dbReference type="ARBA" id="ARBA00022989"/>
    </source>
</evidence>
<evidence type="ECO:0000313" key="11">
    <source>
        <dbReference type="EMBL" id="AGA63950.1"/>
    </source>
</evidence>
<evidence type="ECO:0000256" key="4">
    <source>
        <dbReference type="ARBA" id="ARBA00022692"/>
    </source>
</evidence>
<evidence type="ECO:0000256" key="9">
    <source>
        <dbReference type="SAM" id="Phobius"/>
    </source>
</evidence>
<reference evidence="11" key="1">
    <citation type="journal article" date="2013" name="Mitochondrial DNA">
        <title>The complete mitochondrial genome of the pen shell Atrina pectinata (Mollusca: Bivalvia: Pinnidae):The first representative from the family Pinnidae.</title>
        <authorList>
            <person name="Yan J.K."/>
            <person name="Wu B."/>
            <person name="Yang A.G."/>
            <person name="Zhou L.Q."/>
            <person name="Liu Z.H."/>
        </authorList>
    </citation>
    <scope>NUCLEOTIDE SEQUENCE</scope>
</reference>
<keyword evidence="5" id="KW-1278">Translocase</keyword>
<evidence type="ECO:0000256" key="3">
    <source>
        <dbReference type="ARBA" id="ARBA00015944"/>
    </source>
</evidence>
<keyword evidence="6 9" id="KW-1133">Transmembrane helix</keyword>
<evidence type="ECO:0000256" key="8">
    <source>
        <dbReference type="RuleBase" id="RU003375"/>
    </source>
</evidence>
<accession>L0EUC3</accession>
<dbReference type="GO" id="GO:0006123">
    <property type="term" value="P:mitochondrial electron transport, cytochrome c to oxygen"/>
    <property type="evidence" value="ECO:0007669"/>
    <property type="project" value="TreeGrafter"/>
</dbReference>
<dbReference type="AlphaFoldDB" id="L0EUC3"/>
<dbReference type="Gene3D" id="1.10.287.70">
    <property type="match status" value="1"/>
</dbReference>
<sequence>MMTLLKLNSKSPRSPWHLVDPSPWPFTTSVSLLCVVLGLTSWMNGRDWTIIIYGALLLGISVTSWFRDIVIEATFQGMHTKPVQNGLKLGFKLFLLSELMLFFSFFWAFMHSALSPSVEIGCCWPPAGLTTLSPWQDAAVNTCILLTSGASVTWSHKAVKAGIYRDSFIGLLQTIGWGCLFTYCQYQEYKVCPFTIADSVYGSCFFMLTGLHGLHVIGGSGFLVASLFRMGRRHFSTGHHLGYVFSIWYWHFVDIMWLFVWGIIYIWGSWV</sequence>
<proteinExistence type="inferred from homology"/>
<evidence type="ECO:0000256" key="5">
    <source>
        <dbReference type="ARBA" id="ARBA00022967"/>
    </source>
</evidence>
<dbReference type="InterPro" id="IPR033945">
    <property type="entry name" value="Cyt_c_oxase_su3_dom"/>
</dbReference>
<dbReference type="GO" id="GO:0004129">
    <property type="term" value="F:cytochrome-c oxidase activity"/>
    <property type="evidence" value="ECO:0007669"/>
    <property type="project" value="InterPro"/>
</dbReference>
<dbReference type="SUPFAM" id="SSF81452">
    <property type="entry name" value="Cytochrome c oxidase subunit III-like"/>
    <property type="match status" value="1"/>
</dbReference>
<name>L0EUC3_ATRPE</name>
<feature type="transmembrane region" description="Helical" evidence="9">
    <location>
        <begin position="21"/>
        <end position="42"/>
    </location>
</feature>
<feature type="transmembrane region" description="Helical" evidence="9">
    <location>
        <begin position="91"/>
        <end position="110"/>
    </location>
</feature>
<dbReference type="CDD" id="cd01665">
    <property type="entry name" value="Cyt_c_Oxidase_III"/>
    <property type="match status" value="1"/>
</dbReference>
<evidence type="ECO:0000256" key="7">
    <source>
        <dbReference type="ARBA" id="ARBA00023136"/>
    </source>
</evidence>
<dbReference type="PANTHER" id="PTHR11403:SF7">
    <property type="entry name" value="CYTOCHROME C OXIDASE SUBUNIT 3"/>
    <property type="match status" value="1"/>
</dbReference>